<name>A0A1G6MSU2_9EURY</name>
<reference evidence="2" key="1">
    <citation type="submission" date="2016-10" db="EMBL/GenBank/DDBJ databases">
        <authorList>
            <person name="de Groot N.N."/>
        </authorList>
    </citation>
    <scope>NUCLEOTIDE SEQUENCE [LARGE SCALE GENOMIC DNA]</scope>
    <source>
        <strain evidence="2">CDM_6</strain>
    </source>
</reference>
<accession>A0A1G6MSU2</accession>
<dbReference type="InterPro" id="IPR003718">
    <property type="entry name" value="OsmC/Ohr_fam"/>
</dbReference>
<dbReference type="Gene3D" id="3.30.300.20">
    <property type="match status" value="1"/>
</dbReference>
<evidence type="ECO:0000313" key="2">
    <source>
        <dbReference type="EMBL" id="SET69661.1"/>
    </source>
</evidence>
<organism evidence="1 4">
    <name type="scientific">Natrinema hispanicum</name>
    <dbReference type="NCBI Taxonomy" id="392421"/>
    <lineage>
        <taxon>Archaea</taxon>
        <taxon>Methanobacteriati</taxon>
        <taxon>Methanobacteriota</taxon>
        <taxon>Stenosarchaea group</taxon>
        <taxon>Halobacteria</taxon>
        <taxon>Halobacteriales</taxon>
        <taxon>Natrialbaceae</taxon>
        <taxon>Natrinema</taxon>
    </lineage>
</organism>
<reference evidence="3 4" key="2">
    <citation type="submission" date="2016-10" db="EMBL/GenBank/DDBJ databases">
        <authorList>
            <person name="Varghese N."/>
            <person name="Submissions S."/>
        </authorList>
    </citation>
    <scope>NUCLEOTIDE SEQUENCE [LARGE SCALE GENOMIC DNA]</scope>
    <source>
        <strain evidence="1 4">CDM_1</strain>
        <strain evidence="3">CDM_6</strain>
    </source>
</reference>
<dbReference type="PANTHER" id="PTHR35368:SF1">
    <property type="entry name" value="HYDROPEROXIDE REDUCTASE"/>
    <property type="match status" value="1"/>
</dbReference>
<proteinExistence type="predicted"/>
<dbReference type="InterPro" id="IPR015946">
    <property type="entry name" value="KH_dom-like_a/b"/>
</dbReference>
<dbReference type="EMBL" id="FOIC01000010">
    <property type="protein sequence ID" value="SET69661.1"/>
    <property type="molecule type" value="Genomic_DNA"/>
</dbReference>
<evidence type="ECO:0000313" key="4">
    <source>
        <dbReference type="Proteomes" id="UP000324021"/>
    </source>
</evidence>
<dbReference type="Proteomes" id="UP000324021">
    <property type="component" value="Unassembled WGS sequence"/>
</dbReference>
<dbReference type="AlphaFoldDB" id="A0A1G6MSU2"/>
<dbReference type="Pfam" id="PF02566">
    <property type="entry name" value="OsmC"/>
    <property type="match status" value="1"/>
</dbReference>
<keyword evidence="3" id="KW-1185">Reference proteome</keyword>
<evidence type="ECO:0000313" key="3">
    <source>
        <dbReference type="Proteomes" id="UP000199320"/>
    </source>
</evidence>
<dbReference type="RefSeq" id="WP_092933159.1">
    <property type="nucleotide sequence ID" value="NZ_FMZP01000005.1"/>
</dbReference>
<sequence>MTSINGLDVDELESLIEGVAAEPAQASFTFRAETEWTGGFASETRISDFEQNEETIESPEFTVTGDEPAALLGERDGPNAVEHLLAAIGSCLSVTYAGHAAAKGIEIDDMHFEFEGDIDLRGFLGLSDDVRAGYEEIRATAHIDADASDEELEALHEEVLETSPLYDNVTNQVSLEFDLDFE</sequence>
<protein>
    <submittedName>
        <fullName evidence="1">Uncharacterized OsmC-related protein</fullName>
    </submittedName>
</protein>
<dbReference type="InterPro" id="IPR052924">
    <property type="entry name" value="OsmC/Ohr_hydroprdx_reductase"/>
</dbReference>
<dbReference type="SUPFAM" id="SSF82784">
    <property type="entry name" value="OsmC-like"/>
    <property type="match status" value="1"/>
</dbReference>
<evidence type="ECO:0000313" key="1">
    <source>
        <dbReference type="EMBL" id="SDC58658.1"/>
    </source>
</evidence>
<gene>
    <name evidence="2" type="ORF">SAMN04488694_110118</name>
    <name evidence="1" type="ORF">SAMN05192552_100598</name>
</gene>
<dbReference type="Proteomes" id="UP000199320">
    <property type="component" value="Unassembled WGS sequence"/>
</dbReference>
<dbReference type="InterPro" id="IPR036102">
    <property type="entry name" value="OsmC/Ohrsf"/>
</dbReference>
<dbReference type="OrthoDB" id="106754at2157"/>
<dbReference type="EMBL" id="FMZP01000005">
    <property type="protein sequence ID" value="SDC58658.1"/>
    <property type="molecule type" value="Genomic_DNA"/>
</dbReference>
<dbReference type="STRING" id="392421.SAMN04488694_110118"/>
<dbReference type="PANTHER" id="PTHR35368">
    <property type="entry name" value="HYDROPEROXIDE REDUCTASE"/>
    <property type="match status" value="1"/>
</dbReference>